<dbReference type="SUPFAM" id="SSF54826">
    <property type="entry name" value="Enolase N-terminal domain-like"/>
    <property type="match status" value="1"/>
</dbReference>
<evidence type="ECO:0000313" key="3">
    <source>
        <dbReference type="EMBL" id="SMO85714.1"/>
    </source>
</evidence>
<protein>
    <submittedName>
        <fullName evidence="3">O-succinylbenzoate synthase</fullName>
    </submittedName>
</protein>
<dbReference type="AlphaFoldDB" id="A0A521EP72"/>
<dbReference type="PANTHER" id="PTHR48073:SF2">
    <property type="entry name" value="O-SUCCINYLBENZOATE SYNTHASE"/>
    <property type="match status" value="1"/>
</dbReference>
<dbReference type="InterPro" id="IPR013342">
    <property type="entry name" value="Mandelate_racemase_C"/>
</dbReference>
<dbReference type="GO" id="GO:0009063">
    <property type="term" value="P:amino acid catabolic process"/>
    <property type="evidence" value="ECO:0007669"/>
    <property type="project" value="InterPro"/>
</dbReference>
<dbReference type="PANTHER" id="PTHR48073">
    <property type="entry name" value="O-SUCCINYLBENZOATE SYNTHASE-RELATED"/>
    <property type="match status" value="1"/>
</dbReference>
<accession>A0A521EP72</accession>
<evidence type="ECO:0000313" key="4">
    <source>
        <dbReference type="Proteomes" id="UP000319040"/>
    </source>
</evidence>
<dbReference type="SFLD" id="SFLDF00009">
    <property type="entry name" value="o-succinylbenzoate_synthase"/>
    <property type="match status" value="1"/>
</dbReference>
<dbReference type="InterPro" id="IPR029017">
    <property type="entry name" value="Enolase-like_N"/>
</dbReference>
<reference evidence="3 4" key="1">
    <citation type="submission" date="2017-05" db="EMBL/GenBank/DDBJ databases">
        <authorList>
            <person name="Varghese N."/>
            <person name="Submissions S."/>
        </authorList>
    </citation>
    <scope>NUCLEOTIDE SEQUENCE [LARGE SCALE GENOMIC DNA]</scope>
    <source>
        <strain evidence="3 4">DSM 27040</strain>
    </source>
</reference>
<keyword evidence="4" id="KW-1185">Reference proteome</keyword>
<dbReference type="CDD" id="cd03320">
    <property type="entry name" value="OSBS"/>
    <property type="match status" value="1"/>
</dbReference>
<dbReference type="SFLD" id="SFLDG00180">
    <property type="entry name" value="muconate_cycloisomerase"/>
    <property type="match status" value="1"/>
</dbReference>
<evidence type="ECO:0000259" key="2">
    <source>
        <dbReference type="SMART" id="SM00922"/>
    </source>
</evidence>
<keyword evidence="1" id="KW-0479">Metal-binding</keyword>
<dbReference type="OrthoDB" id="9766759at2"/>
<dbReference type="Proteomes" id="UP000319040">
    <property type="component" value="Unassembled WGS sequence"/>
</dbReference>
<gene>
    <name evidence="3" type="ORF">SAMN06265379_11027</name>
</gene>
<dbReference type="EMBL" id="FXTB01000010">
    <property type="protein sequence ID" value="SMO85714.1"/>
    <property type="molecule type" value="Genomic_DNA"/>
</dbReference>
<dbReference type="Pfam" id="PF13378">
    <property type="entry name" value="MR_MLE_C"/>
    <property type="match status" value="1"/>
</dbReference>
<dbReference type="PROSITE" id="PS00909">
    <property type="entry name" value="MR_MLE_2"/>
    <property type="match status" value="1"/>
</dbReference>
<dbReference type="GO" id="GO:0046872">
    <property type="term" value="F:metal ion binding"/>
    <property type="evidence" value="ECO:0007669"/>
    <property type="project" value="UniProtKB-KW"/>
</dbReference>
<dbReference type="InterPro" id="IPR029065">
    <property type="entry name" value="Enolase_C-like"/>
</dbReference>
<dbReference type="Gene3D" id="3.30.390.10">
    <property type="entry name" value="Enolase-like, N-terminal domain"/>
    <property type="match status" value="1"/>
</dbReference>
<dbReference type="SFLD" id="SFLDS00001">
    <property type="entry name" value="Enolase"/>
    <property type="match status" value="1"/>
</dbReference>
<evidence type="ECO:0000256" key="1">
    <source>
        <dbReference type="ARBA" id="ARBA00022723"/>
    </source>
</evidence>
<dbReference type="Gene3D" id="3.20.20.120">
    <property type="entry name" value="Enolase-like C-terminal domain"/>
    <property type="match status" value="1"/>
</dbReference>
<name>A0A521EP72_SACCC</name>
<feature type="domain" description="Mandelate racemase/muconate lactonizing enzyme C-terminal" evidence="2">
    <location>
        <begin position="136"/>
        <end position="234"/>
    </location>
</feature>
<sequence>MLQASYKKHTLQFITPGGTSRGVLTTKNSWYIQVWDVRNPTVSGVGECSILPHLSIDDKPGFEDKLRELCANINRYASNYRSNMEDELLAWPAIRFGLEMALLDLKNGGHKTIFASDFVEGKKSIPINGLIWMGEVDYMKEQLAQKIDSGFKCIKMKIGAIDFEQEINLIREIRKTYNSAQLEIRVDANGAFNSGEALAKLNELAKLGIHSIEQPIKAGQWQKMAGLCAESPVDIALDEELIGISDSYKREELLATVKPAYIILKPSLLGGFKACDQWVQAANKLGIAWWATSALEGNIGLNAIAQWTAIQDNTLPQGLGTGQVFANNIASPLEVKNGHLIYNKKQPWGTIP</sequence>
<dbReference type="InterPro" id="IPR018110">
    <property type="entry name" value="Mandel_Rmase/mucon_lact_enz_CS"/>
</dbReference>
<dbReference type="GO" id="GO:0016854">
    <property type="term" value="F:racemase and epimerase activity"/>
    <property type="evidence" value="ECO:0007669"/>
    <property type="project" value="UniProtKB-ARBA"/>
</dbReference>
<dbReference type="RefSeq" id="WP_142534353.1">
    <property type="nucleotide sequence ID" value="NZ_FXTB01000010.1"/>
</dbReference>
<dbReference type="SMART" id="SM00922">
    <property type="entry name" value="MR_MLE"/>
    <property type="match status" value="1"/>
</dbReference>
<dbReference type="InterPro" id="IPR036849">
    <property type="entry name" value="Enolase-like_C_sf"/>
</dbReference>
<dbReference type="SUPFAM" id="SSF51604">
    <property type="entry name" value="Enolase C-terminal domain-like"/>
    <property type="match status" value="1"/>
</dbReference>
<organism evidence="3 4">
    <name type="scientific">Saccharicrinis carchari</name>
    <dbReference type="NCBI Taxonomy" id="1168039"/>
    <lineage>
        <taxon>Bacteria</taxon>
        <taxon>Pseudomonadati</taxon>
        <taxon>Bacteroidota</taxon>
        <taxon>Bacteroidia</taxon>
        <taxon>Marinilabiliales</taxon>
        <taxon>Marinilabiliaceae</taxon>
        <taxon>Saccharicrinis</taxon>
    </lineage>
</organism>
<proteinExistence type="predicted"/>